<dbReference type="PANTHER" id="PTHR30451:SF4">
    <property type="entry name" value="OUTER MEMBRANE USHER PROTEIN YQIG-RELATED"/>
    <property type="match status" value="1"/>
</dbReference>
<dbReference type="Pfam" id="PF00577">
    <property type="entry name" value="Usher"/>
    <property type="match status" value="1"/>
</dbReference>
<evidence type="ECO:0000256" key="5">
    <source>
        <dbReference type="ARBA" id="ARBA00022729"/>
    </source>
</evidence>
<keyword evidence="5 8" id="KW-0732">Signal</keyword>
<comment type="similarity">
    <text evidence="2">Belongs to the fimbrial export usher family.</text>
</comment>
<reference evidence="10 11" key="1">
    <citation type="submission" date="2018-06" db="EMBL/GenBank/DDBJ databases">
        <authorList>
            <consortium name="Pathogen Informatics"/>
            <person name="Doyle S."/>
        </authorList>
    </citation>
    <scope>NUCLEOTIDE SEQUENCE [LARGE SCALE GENOMIC DNA]</scope>
    <source>
        <strain evidence="10 11">NCTC11126</strain>
    </source>
</reference>
<evidence type="ECO:0000256" key="1">
    <source>
        <dbReference type="ARBA" id="ARBA00004571"/>
    </source>
</evidence>
<name>A0A2X1JHU0_ECOLX</name>
<keyword evidence="3" id="KW-0813">Transport</keyword>
<evidence type="ECO:0000259" key="9">
    <source>
        <dbReference type="Pfam" id="PF13954"/>
    </source>
</evidence>
<dbReference type="AlphaFoldDB" id="A0A2X1JHU0"/>
<gene>
    <name evidence="10" type="primary">ybgQ_1</name>
    <name evidence="10" type="ORF">NCTC11126_01614</name>
</gene>
<sequence>MDTVNIYRLSFVSCLVVAMPCALAVEFNLNVLDKSMRDRIDISLLKEKGVIAPGEYFVSVAVNNNQISNGQKINWHKNDDKTIPCINDLLVDKFGLKPEVRQSLPLINQCVDFSSRPEMLFKFRSSQSATKYHHSASLAGVALRKLDPPSTWKEGVAGILMDYNLFASSYRPQDGSSSTNLNAYGTTGINAGAWRLRSDYQLNQTDSDDNHEQSGGISRTYLFRPLPQLGSKLTLGETDFSSNIFDGFSYTGAALASDERMLPWELRGYAHKLAVLHRPMPR</sequence>
<dbReference type="GO" id="GO:0009279">
    <property type="term" value="C:cell outer membrane"/>
    <property type="evidence" value="ECO:0007669"/>
    <property type="project" value="UniProtKB-SubCell"/>
</dbReference>
<dbReference type="GO" id="GO:0015473">
    <property type="term" value="F:fimbrial usher porin activity"/>
    <property type="evidence" value="ECO:0007669"/>
    <property type="project" value="InterPro"/>
</dbReference>
<evidence type="ECO:0000256" key="3">
    <source>
        <dbReference type="ARBA" id="ARBA00022448"/>
    </source>
</evidence>
<accession>A0A2X1JHU0</accession>
<evidence type="ECO:0000256" key="4">
    <source>
        <dbReference type="ARBA" id="ARBA00022692"/>
    </source>
</evidence>
<dbReference type="InterPro" id="IPR025885">
    <property type="entry name" value="PapC_N"/>
</dbReference>
<organism evidence="10 11">
    <name type="scientific">Escherichia coli</name>
    <dbReference type="NCBI Taxonomy" id="562"/>
    <lineage>
        <taxon>Bacteria</taxon>
        <taxon>Pseudomonadati</taxon>
        <taxon>Pseudomonadota</taxon>
        <taxon>Gammaproteobacteria</taxon>
        <taxon>Enterobacterales</taxon>
        <taxon>Enterobacteriaceae</taxon>
        <taxon>Escherichia</taxon>
    </lineage>
</organism>
<evidence type="ECO:0000256" key="8">
    <source>
        <dbReference type="SAM" id="SignalP"/>
    </source>
</evidence>
<dbReference type="InterPro" id="IPR000015">
    <property type="entry name" value="Fimb_usher"/>
</dbReference>
<evidence type="ECO:0000313" key="11">
    <source>
        <dbReference type="Proteomes" id="UP000250561"/>
    </source>
</evidence>
<proteinExistence type="inferred from homology"/>
<evidence type="ECO:0000256" key="6">
    <source>
        <dbReference type="ARBA" id="ARBA00023136"/>
    </source>
</evidence>
<feature type="signal peptide" evidence="8">
    <location>
        <begin position="1"/>
        <end position="24"/>
    </location>
</feature>
<evidence type="ECO:0000313" key="10">
    <source>
        <dbReference type="EMBL" id="SPW40282.1"/>
    </source>
</evidence>
<dbReference type="GO" id="GO:0009297">
    <property type="term" value="P:pilus assembly"/>
    <property type="evidence" value="ECO:0007669"/>
    <property type="project" value="InterPro"/>
</dbReference>
<dbReference type="Proteomes" id="UP000250561">
    <property type="component" value="Unassembled WGS sequence"/>
</dbReference>
<dbReference type="InterPro" id="IPR037224">
    <property type="entry name" value="PapC_N_sf"/>
</dbReference>
<comment type="subcellular location">
    <subcellularLocation>
        <location evidence="1">Cell outer membrane</location>
        <topology evidence="1">Multi-pass membrane protein</topology>
    </subcellularLocation>
</comment>
<dbReference type="SUPFAM" id="SSF141729">
    <property type="entry name" value="FimD N-terminal domain-like"/>
    <property type="match status" value="1"/>
</dbReference>
<evidence type="ECO:0000256" key="7">
    <source>
        <dbReference type="ARBA" id="ARBA00023237"/>
    </source>
</evidence>
<dbReference type="PANTHER" id="PTHR30451">
    <property type="entry name" value="OUTER MEMBRANE USHER PROTEIN"/>
    <property type="match status" value="1"/>
</dbReference>
<keyword evidence="7" id="KW-0998">Cell outer membrane</keyword>
<evidence type="ECO:0000256" key="2">
    <source>
        <dbReference type="ARBA" id="ARBA00008064"/>
    </source>
</evidence>
<dbReference type="Pfam" id="PF13954">
    <property type="entry name" value="PapC_N"/>
    <property type="match status" value="1"/>
</dbReference>
<protein>
    <submittedName>
        <fullName evidence="10">Outer membrane protein</fullName>
    </submittedName>
</protein>
<dbReference type="EMBL" id="UARS01000004">
    <property type="protein sequence ID" value="SPW40282.1"/>
    <property type="molecule type" value="Genomic_DNA"/>
</dbReference>
<keyword evidence="4" id="KW-0812">Transmembrane</keyword>
<dbReference type="Gene3D" id="3.10.20.410">
    <property type="match status" value="1"/>
</dbReference>
<feature type="chain" id="PRO_5015899554" evidence="8">
    <location>
        <begin position="25"/>
        <end position="282"/>
    </location>
</feature>
<keyword evidence="6" id="KW-0472">Membrane</keyword>
<feature type="domain" description="PapC N-terminal" evidence="9">
    <location>
        <begin position="26"/>
        <end position="165"/>
    </location>
</feature>